<dbReference type="PANTHER" id="PTHR28037">
    <property type="entry name" value="ALCOHOL O-ACETYLTRANSFERASE 1-RELATED"/>
    <property type="match status" value="1"/>
</dbReference>
<organism evidence="1 2">
    <name type="scientific">Brachionus plicatilis</name>
    <name type="common">Marine rotifer</name>
    <name type="synonym">Brachionus muelleri</name>
    <dbReference type="NCBI Taxonomy" id="10195"/>
    <lineage>
        <taxon>Eukaryota</taxon>
        <taxon>Metazoa</taxon>
        <taxon>Spiralia</taxon>
        <taxon>Gnathifera</taxon>
        <taxon>Rotifera</taxon>
        <taxon>Eurotatoria</taxon>
        <taxon>Monogononta</taxon>
        <taxon>Pseudotrocha</taxon>
        <taxon>Ploima</taxon>
        <taxon>Brachionidae</taxon>
        <taxon>Brachionus</taxon>
    </lineage>
</organism>
<proteinExistence type="predicted"/>
<dbReference type="Proteomes" id="UP000276133">
    <property type="component" value="Unassembled WGS sequence"/>
</dbReference>
<sequence>MDFYPPLNLDQIFDKTINDFALTKFGFAKSLTKSKSHVKIVAKHSNENFVKSKSLCQSSPIRILRKLGLNERIFHGISDTNRSYIYRTVIINTKINLFKNTPVIFKSIDEWKSMHPLLRCRVFTANDKYFAYASEETIKSNSNVNLYRYQSNHVTSCDDIWKLLVEREMTLPLNGRNGLLWRLTFFHVKTVAKSDMEEFYYAVILTFDHSIMDGRSSYSSLLQLFSLIENNYSKIENKIIEKPLLPAKEDLFKPIFNEKFQIDYYSKRPDFLVASNSDAYIRLKKLTCEEEAKGVVYSHENFPVTTVKELIQISKENNSKFRSLVIQKTDFDRIIQKCKENKVKITMFLNMCLVQAVRLLYEKFDDELNYLIQEPVIHFATNISLREFEEYTNQSKDKNETIGCYISLAFSSYDMPMSYGTRNWEHNFWSLCQNETEMFHSRLKNREFIHSIRLPNKKKNFDEFFYHFGNSNLGILDSSISEKKLIRVKQTFATCKFSKENSLCWFTNLMATIDSQLCWTISFNSCFISQEMIGLLIDNLTQIIKQLIK</sequence>
<comment type="caution">
    <text evidence="1">The sequence shown here is derived from an EMBL/GenBank/DDBJ whole genome shotgun (WGS) entry which is preliminary data.</text>
</comment>
<keyword evidence="2" id="KW-1185">Reference proteome</keyword>
<dbReference type="PANTHER" id="PTHR28037:SF1">
    <property type="entry name" value="ALCOHOL O-ACETYLTRANSFERASE 1-RELATED"/>
    <property type="match status" value="1"/>
</dbReference>
<evidence type="ECO:0000313" key="1">
    <source>
        <dbReference type="EMBL" id="RNA39514.1"/>
    </source>
</evidence>
<evidence type="ECO:0000313" key="2">
    <source>
        <dbReference type="Proteomes" id="UP000276133"/>
    </source>
</evidence>
<reference evidence="1 2" key="1">
    <citation type="journal article" date="2018" name="Sci. Rep.">
        <title>Genomic signatures of local adaptation to the degree of environmental predictability in rotifers.</title>
        <authorList>
            <person name="Franch-Gras L."/>
            <person name="Hahn C."/>
            <person name="Garcia-Roger E.M."/>
            <person name="Carmona M.J."/>
            <person name="Serra M."/>
            <person name="Gomez A."/>
        </authorList>
    </citation>
    <scope>NUCLEOTIDE SEQUENCE [LARGE SCALE GENOMIC DNA]</scope>
    <source>
        <strain evidence="1">HYR1</strain>
    </source>
</reference>
<accession>A0A3M7SUM9</accession>
<dbReference type="AlphaFoldDB" id="A0A3M7SUM9"/>
<dbReference type="EMBL" id="REGN01000743">
    <property type="protein sequence ID" value="RNA39514.1"/>
    <property type="molecule type" value="Genomic_DNA"/>
</dbReference>
<evidence type="ECO:0008006" key="3">
    <source>
        <dbReference type="Google" id="ProtNLM"/>
    </source>
</evidence>
<dbReference type="InterPro" id="IPR052058">
    <property type="entry name" value="Alcohol_O-acetyltransferase"/>
</dbReference>
<dbReference type="OrthoDB" id="10384695at2759"/>
<gene>
    <name evidence="1" type="ORF">BpHYR1_050367</name>
</gene>
<name>A0A3M7SUM9_BRAPC</name>
<protein>
    <recommendedName>
        <fullName evidence="3">Condensation domain-containing protein</fullName>
    </recommendedName>
</protein>